<dbReference type="Proteomes" id="UP000615446">
    <property type="component" value="Unassembled WGS sequence"/>
</dbReference>
<reference evidence="1" key="1">
    <citation type="submission" date="2019-10" db="EMBL/GenBank/DDBJ databases">
        <title>Conservation and host-specific expression of non-tandemly repeated heterogenous ribosome RNA gene in arbuscular mycorrhizal fungi.</title>
        <authorList>
            <person name="Maeda T."/>
            <person name="Kobayashi Y."/>
            <person name="Nakagawa T."/>
            <person name="Ezawa T."/>
            <person name="Yamaguchi K."/>
            <person name="Bino T."/>
            <person name="Nishimoto Y."/>
            <person name="Shigenobu S."/>
            <person name="Kawaguchi M."/>
        </authorList>
    </citation>
    <scope>NUCLEOTIDE SEQUENCE</scope>
    <source>
        <strain evidence="1">HR1</strain>
    </source>
</reference>
<evidence type="ECO:0000313" key="2">
    <source>
        <dbReference type="Proteomes" id="UP000615446"/>
    </source>
</evidence>
<gene>
    <name evidence="1" type="ORF">RCL2_002177700</name>
</gene>
<accession>A0A8H3LZW7</accession>
<comment type="caution">
    <text evidence="1">The sequence shown here is derived from an EMBL/GenBank/DDBJ whole genome shotgun (WGS) entry which is preliminary data.</text>
</comment>
<sequence length="80" mass="9376">MEKYGYPARVSSTNRDEKRNNITHKIGCRWGKYIQRDLVTVQSVYCAWKLITSTIERTKRAQVSQFLKLIEEIGKTVIVK</sequence>
<name>A0A8H3LZW7_9GLOM</name>
<dbReference type="AlphaFoldDB" id="A0A8H3LZW7"/>
<organism evidence="1 2">
    <name type="scientific">Rhizophagus clarus</name>
    <dbReference type="NCBI Taxonomy" id="94130"/>
    <lineage>
        <taxon>Eukaryota</taxon>
        <taxon>Fungi</taxon>
        <taxon>Fungi incertae sedis</taxon>
        <taxon>Mucoromycota</taxon>
        <taxon>Glomeromycotina</taxon>
        <taxon>Glomeromycetes</taxon>
        <taxon>Glomerales</taxon>
        <taxon>Glomeraceae</taxon>
        <taxon>Rhizophagus</taxon>
    </lineage>
</organism>
<dbReference type="EMBL" id="BLAL01000239">
    <property type="protein sequence ID" value="GES95086.1"/>
    <property type="molecule type" value="Genomic_DNA"/>
</dbReference>
<proteinExistence type="predicted"/>
<evidence type="ECO:0000313" key="1">
    <source>
        <dbReference type="EMBL" id="GES95086.1"/>
    </source>
</evidence>
<protein>
    <submittedName>
        <fullName evidence="1">Uncharacterized protein</fullName>
    </submittedName>
</protein>